<proteinExistence type="predicted"/>
<evidence type="ECO:0000313" key="2">
    <source>
        <dbReference type="Proteomes" id="UP000579153"/>
    </source>
</evidence>
<keyword evidence="2" id="KW-1185">Reference proteome</keyword>
<reference evidence="1 2" key="1">
    <citation type="submission" date="2020-08" db="EMBL/GenBank/DDBJ databases">
        <title>Sequencing the genomes of 1000 actinobacteria strains.</title>
        <authorList>
            <person name="Klenk H.-P."/>
        </authorList>
    </citation>
    <scope>NUCLEOTIDE SEQUENCE [LARGE SCALE GENOMIC DNA]</scope>
    <source>
        <strain evidence="1 2">DSM 45507</strain>
    </source>
</reference>
<evidence type="ECO:0000313" key="1">
    <source>
        <dbReference type="EMBL" id="MBB5785354.1"/>
    </source>
</evidence>
<dbReference type="Proteomes" id="UP000579153">
    <property type="component" value="Unassembled WGS sequence"/>
</dbReference>
<name>A0A7W9LIV8_9ACTN</name>
<gene>
    <name evidence="1" type="ORF">HD596_012110</name>
</gene>
<comment type="caution">
    <text evidence="1">The sequence shown here is derived from an EMBL/GenBank/DDBJ whole genome shotgun (WGS) entry which is preliminary data.</text>
</comment>
<dbReference type="RefSeq" id="WP_185078139.1">
    <property type="nucleotide sequence ID" value="NZ_JACHMB010000001.1"/>
</dbReference>
<dbReference type="EMBL" id="JACHMB010000001">
    <property type="protein sequence ID" value="MBB5785354.1"/>
    <property type="molecule type" value="Genomic_DNA"/>
</dbReference>
<sequence length="60" mass="6567">MNRLFGKVSDFMLGLVVPRAEAAAYAPPPEWIGCCDFQICKFRSGSGVIACAQCLDPRCR</sequence>
<accession>A0A7W9LIV8</accession>
<dbReference type="AlphaFoldDB" id="A0A7W9LIV8"/>
<organism evidence="1 2">
    <name type="scientific">Nonomuraea jabiensis</name>
    <dbReference type="NCBI Taxonomy" id="882448"/>
    <lineage>
        <taxon>Bacteria</taxon>
        <taxon>Bacillati</taxon>
        <taxon>Actinomycetota</taxon>
        <taxon>Actinomycetes</taxon>
        <taxon>Streptosporangiales</taxon>
        <taxon>Streptosporangiaceae</taxon>
        <taxon>Nonomuraea</taxon>
    </lineage>
</organism>
<protein>
    <submittedName>
        <fullName evidence="1">Uncharacterized protein</fullName>
    </submittedName>
</protein>